<dbReference type="GO" id="GO:0005694">
    <property type="term" value="C:chromosome"/>
    <property type="evidence" value="ECO:0007669"/>
    <property type="project" value="UniProtKB-SubCell"/>
</dbReference>
<dbReference type="EMBL" id="CM001224">
    <property type="protein sequence ID" value="KEH20449.1"/>
    <property type="molecule type" value="Genomic_DNA"/>
</dbReference>
<dbReference type="SMART" id="SM00468">
    <property type="entry name" value="PreSET"/>
    <property type="match status" value="1"/>
</dbReference>
<dbReference type="Pfam" id="PF00856">
    <property type="entry name" value="SET"/>
    <property type="match status" value="1"/>
</dbReference>
<evidence type="ECO:0000313" key="9">
    <source>
        <dbReference type="Proteomes" id="UP000265566"/>
    </source>
</evidence>
<name>A0A072TSH8_MEDTR</name>
<reference evidence="6" key="5">
    <citation type="journal article" date="2018" name="Nat. Plants">
        <title>Whole-genome landscape of Medicago truncatula symbiotic genes.</title>
        <authorList>
            <person name="Pecrix Y."/>
            <person name="Gamas P."/>
            <person name="Carrere S."/>
        </authorList>
    </citation>
    <scope>NUCLEOTIDE SEQUENCE</scope>
    <source>
        <tissue evidence="6">Leaves</tissue>
    </source>
</reference>
<dbReference type="HOGENOM" id="CLU_511306_0_0_1"/>
<feature type="domain" description="SET" evidence="3">
    <location>
        <begin position="386"/>
        <end position="516"/>
    </location>
</feature>
<evidence type="ECO:0000256" key="1">
    <source>
        <dbReference type="ARBA" id="ARBA00004286"/>
    </source>
</evidence>
<dbReference type="GO" id="GO:0042054">
    <property type="term" value="F:histone methyltransferase activity"/>
    <property type="evidence" value="ECO:0007669"/>
    <property type="project" value="InterPro"/>
</dbReference>
<organism evidence="5 8">
    <name type="scientific">Medicago truncatula</name>
    <name type="common">Barrel medic</name>
    <name type="synonym">Medicago tribuloides</name>
    <dbReference type="NCBI Taxonomy" id="3880"/>
    <lineage>
        <taxon>Eukaryota</taxon>
        <taxon>Viridiplantae</taxon>
        <taxon>Streptophyta</taxon>
        <taxon>Embryophyta</taxon>
        <taxon>Tracheophyta</taxon>
        <taxon>Spermatophyta</taxon>
        <taxon>Magnoliopsida</taxon>
        <taxon>eudicotyledons</taxon>
        <taxon>Gunneridae</taxon>
        <taxon>Pentapetalae</taxon>
        <taxon>rosids</taxon>
        <taxon>fabids</taxon>
        <taxon>Fabales</taxon>
        <taxon>Fabaceae</taxon>
        <taxon>Papilionoideae</taxon>
        <taxon>50 kb inversion clade</taxon>
        <taxon>NPAAA clade</taxon>
        <taxon>Hologalegina</taxon>
        <taxon>IRL clade</taxon>
        <taxon>Trifolieae</taxon>
        <taxon>Medicago</taxon>
    </lineage>
</organism>
<dbReference type="SUPFAM" id="SSF82199">
    <property type="entry name" value="SET domain"/>
    <property type="match status" value="1"/>
</dbReference>
<dbReference type="AlphaFoldDB" id="A0A072TSH8"/>
<comment type="subcellular location">
    <subcellularLocation>
        <location evidence="1">Chromosome</location>
    </subcellularLocation>
</comment>
<evidence type="ECO:0000259" key="4">
    <source>
        <dbReference type="PROSITE" id="PS50867"/>
    </source>
</evidence>
<proteinExistence type="predicted"/>
<evidence type="ECO:0000259" key="3">
    <source>
        <dbReference type="PROSITE" id="PS50280"/>
    </source>
</evidence>
<keyword evidence="2" id="KW-0158">Chromosome</keyword>
<dbReference type="Proteomes" id="UP000002051">
    <property type="component" value="Chromosome 8"/>
</dbReference>
<keyword evidence="8" id="KW-1185">Reference proteome</keyword>
<dbReference type="GO" id="GO:0005634">
    <property type="term" value="C:nucleus"/>
    <property type="evidence" value="ECO:0007669"/>
    <property type="project" value="InterPro"/>
</dbReference>
<evidence type="ECO:0000313" key="8">
    <source>
        <dbReference type="Proteomes" id="UP000002051"/>
    </source>
</evidence>
<keyword evidence="6" id="KW-0489">Methyltransferase</keyword>
<dbReference type="Gene3D" id="2.170.270.10">
    <property type="entry name" value="SET domain"/>
    <property type="match status" value="1"/>
</dbReference>
<evidence type="ECO:0000313" key="7">
    <source>
        <dbReference type="EnsemblPlants" id="KEH20449"/>
    </source>
</evidence>
<dbReference type="Pfam" id="PF05033">
    <property type="entry name" value="Pre-SET"/>
    <property type="match status" value="1"/>
</dbReference>
<reference evidence="9" key="4">
    <citation type="journal article" date="2018" name="Nat. Plants">
        <title>Whole-genome landscape of Medicago truncatula symbiotic genes.</title>
        <authorList>
            <person name="Pecrix Y."/>
            <person name="Staton S.E."/>
            <person name="Sallet E."/>
            <person name="Lelandais-Briere C."/>
            <person name="Moreau S."/>
            <person name="Carrere S."/>
            <person name="Blein T."/>
            <person name="Jardinaud M.F."/>
            <person name="Latrasse D."/>
            <person name="Zouine M."/>
            <person name="Zahm M."/>
            <person name="Kreplak J."/>
            <person name="Mayjonade B."/>
            <person name="Satge C."/>
            <person name="Perez M."/>
            <person name="Cauet S."/>
            <person name="Marande W."/>
            <person name="Chantry-Darmon C."/>
            <person name="Lopez-Roques C."/>
            <person name="Bouchez O."/>
            <person name="Berard A."/>
            <person name="Debelle F."/>
            <person name="Munos S."/>
            <person name="Bendahmane A."/>
            <person name="Berges H."/>
            <person name="Niebel A."/>
            <person name="Buitink J."/>
            <person name="Frugier F."/>
            <person name="Benhamed M."/>
            <person name="Crespi M."/>
            <person name="Gouzy J."/>
            <person name="Gamas P."/>
        </authorList>
    </citation>
    <scope>NUCLEOTIDE SEQUENCE [LARGE SCALE GENOMIC DNA]</scope>
    <source>
        <strain evidence="9">cv. Jemalong A17</strain>
    </source>
</reference>
<dbReference type="PANTHER" id="PTHR47325">
    <property type="entry name" value="HISTONE-LYSINE N-METHYLTRANSFERASE SUVR5"/>
    <property type="match status" value="1"/>
</dbReference>
<dbReference type="STRING" id="3880.A0A072TSH8"/>
<dbReference type="PROSITE" id="PS50280">
    <property type="entry name" value="SET"/>
    <property type="match status" value="1"/>
</dbReference>
<dbReference type="InterPro" id="IPR046341">
    <property type="entry name" value="SET_dom_sf"/>
</dbReference>
<dbReference type="Gramene" id="rna48564">
    <property type="protein sequence ID" value="RHN42159.1"/>
    <property type="gene ID" value="gene48564"/>
</dbReference>
<dbReference type="PANTHER" id="PTHR47325:SF2">
    <property type="entry name" value="HISTONE-LYSINE N-METHYLTRANSFERASE SUVR5-LIKE PROTEIN"/>
    <property type="match status" value="1"/>
</dbReference>
<evidence type="ECO:0000313" key="6">
    <source>
        <dbReference type="EMBL" id="RHN42159.1"/>
    </source>
</evidence>
<dbReference type="OrthoDB" id="308383at2759"/>
<dbReference type="EnsemblPlants" id="KEH20449">
    <property type="protein sequence ID" value="KEH20449"/>
    <property type="gene ID" value="MTR_8g078505"/>
</dbReference>
<protein>
    <submittedName>
        <fullName evidence="5">Histone-lysine N-methyltransferase SUVR5-like protein</fullName>
    </submittedName>
    <submittedName>
        <fullName evidence="6">Putative histone-lysine N-methyltransferase chromatin remodeling SET family</fullName>
        <ecNumber evidence="6">2.1.1.43</ecNumber>
    </submittedName>
</protein>
<evidence type="ECO:0000256" key="2">
    <source>
        <dbReference type="ARBA" id="ARBA00022454"/>
    </source>
</evidence>
<evidence type="ECO:0000313" key="5">
    <source>
        <dbReference type="EMBL" id="KEH20449.1"/>
    </source>
</evidence>
<dbReference type="EC" id="2.1.1.43" evidence="6"/>
<dbReference type="KEGG" id="mtr:25501644"/>
<dbReference type="GO" id="GO:0032259">
    <property type="term" value="P:methylation"/>
    <property type="evidence" value="ECO:0007669"/>
    <property type="project" value="UniProtKB-KW"/>
</dbReference>
<reference evidence="7" key="3">
    <citation type="submission" date="2015-04" db="UniProtKB">
        <authorList>
            <consortium name="EnsemblPlants"/>
        </authorList>
    </citation>
    <scope>IDENTIFICATION</scope>
    <source>
        <strain evidence="7">cv. Jemalong A17</strain>
    </source>
</reference>
<feature type="domain" description="Pre-SET" evidence="4">
    <location>
        <begin position="311"/>
        <end position="383"/>
    </location>
</feature>
<accession>A0A072TSH8</accession>
<sequence length="533" mass="59751">MAMLHNEEHICVVNREYDISKMDDELSDSSVVMKESDIENQRDSLSLQESAEMISYSSGTVSRPVDEMAIQIFAEAGTKDRQCRAYVKDKGRQCVRTAIGNNIYCCAHFSNKRERRLKVSTPICGGTTGSGNSCKYRSHPGFSFCKRHWHKAETGQTSNSNHRTLKRKAEENCGGSQNLICTDLVLAHPESALEINPVSVINDVDPFFAKNISGETLKLSGNDHNEDSCIDNENAVKEKLGSSRKVIVLCNDISFAAESTPVICVVDLQVLNYLCEQERYVYLPKPWEMFTYVTKPILDRLRSLDSEDLHLSCNCLSSTCCPETCDHVYLFDEEKDIFGKPMAGRFAYDVNGRIILEEGSLVFECNDKCGCNKTCPNRILQNGVRVKLEVFMTEKKGFGVRAGEAILRGTFVCEYIGEVLEQQEAHNRRGSKENCSYFLDIDARANHTSRLVEGHPRYVIDSTTYGNVSRFINNSCSPNLVDYKVLVEATDCKHAHIGLYASRDIALGEELTFNYDYEPVPGEGDCLCGSLKC</sequence>
<dbReference type="InterPro" id="IPR007728">
    <property type="entry name" value="Pre-SET_dom"/>
</dbReference>
<dbReference type="InterPro" id="IPR001214">
    <property type="entry name" value="SET_dom"/>
</dbReference>
<dbReference type="Proteomes" id="UP000265566">
    <property type="component" value="Chromosome 8"/>
</dbReference>
<reference evidence="5 8" key="2">
    <citation type="journal article" date="2014" name="BMC Genomics">
        <title>An improved genome release (version Mt4.0) for the model legume Medicago truncatula.</title>
        <authorList>
            <person name="Tang H."/>
            <person name="Krishnakumar V."/>
            <person name="Bidwell S."/>
            <person name="Rosen B."/>
            <person name="Chan A."/>
            <person name="Zhou S."/>
            <person name="Gentzbittel L."/>
            <person name="Childs K.L."/>
            <person name="Yandell M."/>
            <person name="Gundlach H."/>
            <person name="Mayer K.F."/>
            <person name="Schwartz D.C."/>
            <person name="Town C.D."/>
        </authorList>
    </citation>
    <scope>GENOME REANNOTATION</scope>
    <source>
        <strain evidence="5">A17</strain>
        <strain evidence="7 8">cv. Jemalong A17</strain>
    </source>
</reference>
<reference evidence="5 8" key="1">
    <citation type="journal article" date="2011" name="Nature">
        <title>The Medicago genome provides insight into the evolution of rhizobial symbioses.</title>
        <authorList>
            <person name="Young N.D."/>
            <person name="Debelle F."/>
            <person name="Oldroyd G.E."/>
            <person name="Geurts R."/>
            <person name="Cannon S.B."/>
            <person name="Udvardi M.K."/>
            <person name="Benedito V.A."/>
            <person name="Mayer K.F."/>
            <person name="Gouzy J."/>
            <person name="Schoof H."/>
            <person name="Van de Peer Y."/>
            <person name="Proost S."/>
            <person name="Cook D.R."/>
            <person name="Meyers B.C."/>
            <person name="Spannagl M."/>
            <person name="Cheung F."/>
            <person name="De Mita S."/>
            <person name="Krishnakumar V."/>
            <person name="Gundlach H."/>
            <person name="Zhou S."/>
            <person name="Mudge J."/>
            <person name="Bharti A.K."/>
            <person name="Murray J.D."/>
            <person name="Naoumkina M.A."/>
            <person name="Rosen B."/>
            <person name="Silverstein K.A."/>
            <person name="Tang H."/>
            <person name="Rombauts S."/>
            <person name="Zhao P.X."/>
            <person name="Zhou P."/>
            <person name="Barbe V."/>
            <person name="Bardou P."/>
            <person name="Bechner M."/>
            <person name="Bellec A."/>
            <person name="Berger A."/>
            <person name="Berges H."/>
            <person name="Bidwell S."/>
            <person name="Bisseling T."/>
            <person name="Choisne N."/>
            <person name="Couloux A."/>
            <person name="Denny R."/>
            <person name="Deshpande S."/>
            <person name="Dai X."/>
            <person name="Doyle J.J."/>
            <person name="Dudez A.M."/>
            <person name="Farmer A.D."/>
            <person name="Fouteau S."/>
            <person name="Franken C."/>
            <person name="Gibelin C."/>
            <person name="Gish J."/>
            <person name="Goldstein S."/>
            <person name="Gonzalez A.J."/>
            <person name="Green P.J."/>
            <person name="Hallab A."/>
            <person name="Hartog M."/>
            <person name="Hua A."/>
            <person name="Humphray S.J."/>
            <person name="Jeong D.H."/>
            <person name="Jing Y."/>
            <person name="Jocker A."/>
            <person name="Kenton S.M."/>
            <person name="Kim D.J."/>
            <person name="Klee K."/>
            <person name="Lai H."/>
            <person name="Lang C."/>
            <person name="Lin S."/>
            <person name="Macmil S.L."/>
            <person name="Magdelenat G."/>
            <person name="Matthews L."/>
            <person name="McCorrison J."/>
            <person name="Monaghan E.L."/>
            <person name="Mun J.H."/>
            <person name="Najar F.Z."/>
            <person name="Nicholson C."/>
            <person name="Noirot C."/>
            <person name="O'Bleness M."/>
            <person name="Paule C.R."/>
            <person name="Poulain J."/>
            <person name="Prion F."/>
            <person name="Qin B."/>
            <person name="Qu C."/>
            <person name="Retzel E.F."/>
            <person name="Riddle C."/>
            <person name="Sallet E."/>
            <person name="Samain S."/>
            <person name="Samson N."/>
            <person name="Sanders I."/>
            <person name="Saurat O."/>
            <person name="Scarpelli C."/>
            <person name="Schiex T."/>
            <person name="Segurens B."/>
            <person name="Severin A.J."/>
            <person name="Sherrier D.J."/>
            <person name="Shi R."/>
            <person name="Sims S."/>
            <person name="Singer S.R."/>
            <person name="Sinharoy S."/>
            <person name="Sterck L."/>
            <person name="Viollet A."/>
            <person name="Wang B.B."/>
            <person name="Wang K."/>
            <person name="Wang M."/>
            <person name="Wang X."/>
            <person name="Warfsmann J."/>
            <person name="Weissenbach J."/>
            <person name="White D.D."/>
            <person name="White J.D."/>
            <person name="Wiley G.B."/>
            <person name="Wincker P."/>
            <person name="Xing Y."/>
            <person name="Yang L."/>
            <person name="Yao Z."/>
            <person name="Ying F."/>
            <person name="Zhai J."/>
            <person name="Zhou L."/>
            <person name="Zuber A."/>
            <person name="Denarie J."/>
            <person name="Dixon R.A."/>
            <person name="May G.D."/>
            <person name="Schwartz D.C."/>
            <person name="Rogers J."/>
            <person name="Quetier F."/>
            <person name="Town C.D."/>
            <person name="Roe B.A."/>
        </authorList>
    </citation>
    <scope>NUCLEOTIDE SEQUENCE [LARGE SCALE GENOMIC DNA]</scope>
    <source>
        <strain evidence="5">A17</strain>
        <strain evidence="7 8">cv. Jemalong A17</strain>
    </source>
</reference>
<dbReference type="GO" id="GO:0008270">
    <property type="term" value="F:zinc ion binding"/>
    <property type="evidence" value="ECO:0007669"/>
    <property type="project" value="InterPro"/>
</dbReference>
<gene>
    <name evidence="7" type="primary">25501644</name>
    <name evidence="5" type="ordered locus">MTR_8g078505</name>
    <name evidence="6" type="ORF">MtrunA17_Chr8g0373821</name>
</gene>
<dbReference type="EMBL" id="PSQE01000008">
    <property type="protein sequence ID" value="RHN42159.1"/>
    <property type="molecule type" value="Genomic_DNA"/>
</dbReference>
<keyword evidence="6" id="KW-0808">Transferase</keyword>
<dbReference type="SMART" id="SM00317">
    <property type="entry name" value="SET"/>
    <property type="match status" value="1"/>
</dbReference>
<dbReference type="PROSITE" id="PS50867">
    <property type="entry name" value="PRE_SET"/>
    <property type="match status" value="1"/>
</dbReference>